<sequence length="101" mass="10518">MDRRYSATANAAGAATVTIRPPSSAGWTVTQVSIEMDTEATGVLCNLRKNGFLISPLVPQSDAAGGDPPVELQASDEMTVEWTGANAGDAGRVLIFYTEGT</sequence>
<accession>A0A6V8LEL9</accession>
<reference evidence="1 2" key="2">
    <citation type="submission" date="2020-03" db="EMBL/GenBank/DDBJ databases">
        <authorList>
            <person name="Ichikawa N."/>
            <person name="Kimura A."/>
            <person name="Kitahashi Y."/>
            <person name="Uohara A."/>
        </authorList>
    </citation>
    <scope>NUCLEOTIDE SEQUENCE [LARGE SCALE GENOMIC DNA]</scope>
    <source>
        <strain evidence="1 2">NBRC 108638</strain>
    </source>
</reference>
<keyword evidence="2" id="KW-1185">Reference proteome</keyword>
<reference evidence="1 2" key="1">
    <citation type="submission" date="2020-03" db="EMBL/GenBank/DDBJ databases">
        <title>Whole genome shotgun sequence of Phytohabitans rumicis NBRC 108638.</title>
        <authorList>
            <person name="Komaki H."/>
            <person name="Tamura T."/>
        </authorList>
    </citation>
    <scope>NUCLEOTIDE SEQUENCE [LARGE SCALE GENOMIC DNA]</scope>
    <source>
        <strain evidence="1 2">NBRC 108638</strain>
    </source>
</reference>
<organism evidence="1 2">
    <name type="scientific">Phytohabitans rumicis</name>
    <dbReference type="NCBI Taxonomy" id="1076125"/>
    <lineage>
        <taxon>Bacteria</taxon>
        <taxon>Bacillati</taxon>
        <taxon>Actinomycetota</taxon>
        <taxon>Actinomycetes</taxon>
        <taxon>Micromonosporales</taxon>
        <taxon>Micromonosporaceae</taxon>
    </lineage>
</organism>
<gene>
    <name evidence="1" type="ORF">Prum_061290</name>
</gene>
<evidence type="ECO:0000313" key="2">
    <source>
        <dbReference type="Proteomes" id="UP000482960"/>
    </source>
</evidence>
<proteinExistence type="predicted"/>
<comment type="caution">
    <text evidence="1">The sequence shown here is derived from an EMBL/GenBank/DDBJ whole genome shotgun (WGS) entry which is preliminary data.</text>
</comment>
<dbReference type="EMBL" id="BLPG01000001">
    <property type="protein sequence ID" value="GFJ92487.1"/>
    <property type="molecule type" value="Genomic_DNA"/>
</dbReference>
<evidence type="ECO:0000313" key="1">
    <source>
        <dbReference type="EMBL" id="GFJ92487.1"/>
    </source>
</evidence>
<dbReference type="Proteomes" id="UP000482960">
    <property type="component" value="Unassembled WGS sequence"/>
</dbReference>
<protein>
    <submittedName>
        <fullName evidence="1">Uncharacterized protein</fullName>
    </submittedName>
</protein>
<dbReference type="RefSeq" id="WP_173079353.1">
    <property type="nucleotide sequence ID" value="NZ_BAABJB010000013.1"/>
</dbReference>
<name>A0A6V8LEL9_9ACTN</name>
<dbReference type="AlphaFoldDB" id="A0A6V8LEL9"/>